<proteinExistence type="predicted"/>
<evidence type="ECO:0000313" key="2">
    <source>
        <dbReference type="Proteomes" id="UP000269019"/>
    </source>
</evidence>
<evidence type="ECO:0000313" key="1">
    <source>
        <dbReference type="EMBL" id="AZA14089.1"/>
    </source>
</evidence>
<dbReference type="AlphaFoldDB" id="A0A3G6J857"/>
<sequence length="72" mass="7376">MSPMVGGAWHAFSTMCSPPVAGIDDRLLNIAAKVSAAIATPATPTRTSALWLGQRVSGLVMIGQLGGRRLAA</sequence>
<dbReference type="EMBL" id="CP033896">
    <property type="protein sequence ID" value="AZA14089.1"/>
    <property type="molecule type" value="Genomic_DNA"/>
</dbReference>
<protein>
    <submittedName>
        <fullName evidence="1">Uncharacterized protein</fullName>
    </submittedName>
</protein>
<organism evidence="1 2">
    <name type="scientific">Corynebacterium choanae</name>
    <dbReference type="NCBI Taxonomy" id="1862358"/>
    <lineage>
        <taxon>Bacteria</taxon>
        <taxon>Bacillati</taxon>
        <taxon>Actinomycetota</taxon>
        <taxon>Actinomycetes</taxon>
        <taxon>Mycobacteriales</taxon>
        <taxon>Corynebacteriaceae</taxon>
        <taxon>Corynebacterium</taxon>
    </lineage>
</organism>
<dbReference type="KEGG" id="ccho:CCHOA_08500"/>
<accession>A0A3G6J857</accession>
<name>A0A3G6J857_9CORY</name>
<keyword evidence="2" id="KW-1185">Reference proteome</keyword>
<reference evidence="1 2" key="1">
    <citation type="submission" date="2018-11" db="EMBL/GenBank/DDBJ databases">
        <authorList>
            <person name="Kleinhagauer T."/>
            <person name="Glaeser S.P."/>
            <person name="Spergser J."/>
            <person name="Ruckert C."/>
            <person name="Kaempfer P."/>
            <person name="Busse H.-J."/>
        </authorList>
    </citation>
    <scope>NUCLEOTIDE SEQUENCE [LARGE SCALE GENOMIC DNA]</scope>
    <source>
        <strain evidence="1 2">200CH</strain>
    </source>
</reference>
<dbReference type="Proteomes" id="UP000269019">
    <property type="component" value="Chromosome"/>
</dbReference>
<gene>
    <name evidence="1" type="ORF">CCHOA_08500</name>
</gene>